<evidence type="ECO:0000313" key="1">
    <source>
        <dbReference type="EMBL" id="MBY84961.1"/>
    </source>
</evidence>
<name>A0A2S2R4L3_9HEMI</name>
<dbReference type="EMBL" id="GGMS01015758">
    <property type="protein sequence ID" value="MBY84961.1"/>
    <property type="molecule type" value="Transcribed_RNA"/>
</dbReference>
<accession>A0A2S2R4L3</accession>
<sequence length="114" mass="13135">MSSLLFWNFVCDRCVKISRIKEEIITTGTKSCVQQQCADVITVHRMQKMQANAAAGCLEKMFVHAICNVDMERITLKTPRAVSHSGIRTCKTIVNHTHIYTGRVRRINRRQWNT</sequence>
<protein>
    <submittedName>
        <fullName evidence="1">Uncharacterized protein</fullName>
    </submittedName>
</protein>
<gene>
    <name evidence="1" type="ORF">g.595</name>
</gene>
<reference evidence="1" key="1">
    <citation type="submission" date="2018-04" db="EMBL/GenBank/DDBJ databases">
        <title>Transcriptome assembly of Sipha flava.</title>
        <authorList>
            <person name="Scully E.D."/>
            <person name="Geib S.M."/>
            <person name="Palmer N.A."/>
            <person name="Koch K."/>
            <person name="Bradshaw J."/>
            <person name="Heng-Moss T."/>
            <person name="Sarath G."/>
        </authorList>
    </citation>
    <scope>NUCLEOTIDE SEQUENCE</scope>
</reference>
<organism evidence="1">
    <name type="scientific">Sipha flava</name>
    <name type="common">yellow sugarcane aphid</name>
    <dbReference type="NCBI Taxonomy" id="143950"/>
    <lineage>
        <taxon>Eukaryota</taxon>
        <taxon>Metazoa</taxon>
        <taxon>Ecdysozoa</taxon>
        <taxon>Arthropoda</taxon>
        <taxon>Hexapoda</taxon>
        <taxon>Insecta</taxon>
        <taxon>Pterygota</taxon>
        <taxon>Neoptera</taxon>
        <taxon>Paraneoptera</taxon>
        <taxon>Hemiptera</taxon>
        <taxon>Sternorrhyncha</taxon>
        <taxon>Aphidomorpha</taxon>
        <taxon>Aphidoidea</taxon>
        <taxon>Aphididae</taxon>
        <taxon>Sipha</taxon>
    </lineage>
</organism>
<dbReference type="AlphaFoldDB" id="A0A2S2R4L3"/>
<proteinExistence type="predicted"/>